<reference evidence="2" key="1">
    <citation type="journal article" date="2022" name="Mol. Ecol. Resour.">
        <title>The genomes of chicory, endive, great burdock and yacon provide insights into Asteraceae palaeo-polyploidization history and plant inulin production.</title>
        <authorList>
            <person name="Fan W."/>
            <person name="Wang S."/>
            <person name="Wang H."/>
            <person name="Wang A."/>
            <person name="Jiang F."/>
            <person name="Liu H."/>
            <person name="Zhao H."/>
            <person name="Xu D."/>
            <person name="Zhang Y."/>
        </authorList>
    </citation>
    <scope>NUCLEOTIDE SEQUENCE [LARGE SCALE GENOMIC DNA]</scope>
    <source>
        <strain evidence="2">cv. Punajuju</strain>
    </source>
</reference>
<organism evidence="1 2">
    <name type="scientific">Cichorium intybus</name>
    <name type="common">Chicory</name>
    <dbReference type="NCBI Taxonomy" id="13427"/>
    <lineage>
        <taxon>Eukaryota</taxon>
        <taxon>Viridiplantae</taxon>
        <taxon>Streptophyta</taxon>
        <taxon>Embryophyta</taxon>
        <taxon>Tracheophyta</taxon>
        <taxon>Spermatophyta</taxon>
        <taxon>Magnoliopsida</taxon>
        <taxon>eudicotyledons</taxon>
        <taxon>Gunneridae</taxon>
        <taxon>Pentapetalae</taxon>
        <taxon>asterids</taxon>
        <taxon>campanulids</taxon>
        <taxon>Asterales</taxon>
        <taxon>Asteraceae</taxon>
        <taxon>Cichorioideae</taxon>
        <taxon>Cichorieae</taxon>
        <taxon>Cichoriinae</taxon>
        <taxon>Cichorium</taxon>
    </lineage>
</organism>
<dbReference type="Proteomes" id="UP001055811">
    <property type="component" value="Linkage Group LG07"/>
</dbReference>
<evidence type="ECO:0000313" key="2">
    <source>
        <dbReference type="Proteomes" id="UP001055811"/>
    </source>
</evidence>
<comment type="caution">
    <text evidence="1">The sequence shown here is derived from an EMBL/GenBank/DDBJ whole genome shotgun (WGS) entry which is preliminary data.</text>
</comment>
<gene>
    <name evidence="1" type="ORF">L2E82_41469</name>
</gene>
<protein>
    <submittedName>
        <fullName evidence="1">Uncharacterized protein</fullName>
    </submittedName>
</protein>
<dbReference type="EMBL" id="CM042015">
    <property type="protein sequence ID" value="KAI3711404.1"/>
    <property type="molecule type" value="Genomic_DNA"/>
</dbReference>
<proteinExistence type="predicted"/>
<evidence type="ECO:0000313" key="1">
    <source>
        <dbReference type="EMBL" id="KAI3711404.1"/>
    </source>
</evidence>
<name>A0ACB9AME1_CICIN</name>
<keyword evidence="2" id="KW-1185">Reference proteome</keyword>
<reference evidence="1 2" key="2">
    <citation type="journal article" date="2022" name="Mol. Ecol. Resour.">
        <title>The genomes of chicory, endive, great burdock and yacon provide insights into Asteraceae paleo-polyploidization history and plant inulin production.</title>
        <authorList>
            <person name="Fan W."/>
            <person name="Wang S."/>
            <person name="Wang H."/>
            <person name="Wang A."/>
            <person name="Jiang F."/>
            <person name="Liu H."/>
            <person name="Zhao H."/>
            <person name="Xu D."/>
            <person name="Zhang Y."/>
        </authorList>
    </citation>
    <scope>NUCLEOTIDE SEQUENCE [LARGE SCALE GENOMIC DNA]</scope>
    <source>
        <strain evidence="2">cv. Punajuju</strain>
        <tissue evidence="1">Leaves</tissue>
    </source>
</reference>
<sequence length="194" mass="21865">MAESTNIPSAELLEFPKKDKRRFLHAVYRVGDLQRSIKYILHTSLRDETSKARDVPKEKYANAFLGFGPEESNFAVELTYNYGVDKYDIGTGFGHFATATSDVYKLAEDIKAKGGTITREAGPVKDGTSVIAFAKDPDGYLFELIERVGTPEPLCQVMLRVGDLDWSIKFYEKHKQLQLPDGSEKESMQTMRVN</sequence>
<accession>A0ACB9AME1</accession>